<accession>A0A644XY45</accession>
<feature type="transmembrane region" description="Helical" evidence="1">
    <location>
        <begin position="302"/>
        <end position="322"/>
    </location>
</feature>
<sequence length="323" mass="34420">MNSPVLLKDILTEYLYVIMGLVTFFAAYKTIKDKNHPSRIPTALFWSILGIIFTFSKFGMLWGNKDIYIKDVYVGYLVLVMAVLSALKVVKVNKFSESSAEFKKAAADRVGNKIFVPALALAILAFAIAQIWNKQLGTLVPLGIATVVAAVLGLYYTKGKTSEMAEDGRRLLQVVGPVNILPQLLAALGSVFTAAGVGKVISSGISSVIPDGNLLLGVVAYCVGMAVFTMIMGNAFAAFSVITAGIGVPFVLAQGANPAIAGILALTAGYCGTLLTPMAANFNIVPTAILEMKDKKNGVIKYQAPVAITMLVIHIVLMYVWAF</sequence>
<evidence type="ECO:0000313" key="2">
    <source>
        <dbReference type="EMBL" id="MPM21125.1"/>
    </source>
</evidence>
<feature type="transmembrane region" description="Helical" evidence="1">
    <location>
        <begin position="236"/>
        <end position="253"/>
    </location>
</feature>
<keyword evidence="1" id="KW-0472">Membrane</keyword>
<feature type="transmembrane region" description="Helical" evidence="1">
    <location>
        <begin position="14"/>
        <end position="31"/>
    </location>
</feature>
<feature type="transmembrane region" description="Helical" evidence="1">
    <location>
        <begin position="74"/>
        <end position="93"/>
    </location>
</feature>
<feature type="transmembrane region" description="Helical" evidence="1">
    <location>
        <begin position="178"/>
        <end position="201"/>
    </location>
</feature>
<feature type="transmembrane region" description="Helical" evidence="1">
    <location>
        <begin position="213"/>
        <end position="231"/>
    </location>
</feature>
<dbReference type="Pfam" id="PF06166">
    <property type="entry name" value="DUF979"/>
    <property type="match status" value="1"/>
</dbReference>
<comment type="caution">
    <text evidence="2">The sequence shown here is derived from an EMBL/GenBank/DDBJ whole genome shotgun (WGS) entry which is preliminary data.</text>
</comment>
<feature type="transmembrane region" description="Helical" evidence="1">
    <location>
        <begin position="259"/>
        <end position="282"/>
    </location>
</feature>
<name>A0A644XY45_9ZZZZ</name>
<keyword evidence="1" id="KW-1133">Transmembrane helix</keyword>
<dbReference type="EMBL" id="VSSQ01003526">
    <property type="protein sequence ID" value="MPM21125.1"/>
    <property type="molecule type" value="Genomic_DNA"/>
</dbReference>
<reference evidence="2" key="1">
    <citation type="submission" date="2019-08" db="EMBL/GenBank/DDBJ databases">
        <authorList>
            <person name="Kucharzyk K."/>
            <person name="Murdoch R.W."/>
            <person name="Higgins S."/>
            <person name="Loffler F."/>
        </authorList>
    </citation>
    <scope>NUCLEOTIDE SEQUENCE</scope>
</reference>
<organism evidence="2">
    <name type="scientific">bioreactor metagenome</name>
    <dbReference type="NCBI Taxonomy" id="1076179"/>
    <lineage>
        <taxon>unclassified sequences</taxon>
        <taxon>metagenomes</taxon>
        <taxon>ecological metagenomes</taxon>
    </lineage>
</organism>
<feature type="transmembrane region" description="Helical" evidence="1">
    <location>
        <begin position="114"/>
        <end position="132"/>
    </location>
</feature>
<evidence type="ECO:0008006" key="3">
    <source>
        <dbReference type="Google" id="ProtNLM"/>
    </source>
</evidence>
<feature type="transmembrane region" description="Helical" evidence="1">
    <location>
        <begin position="43"/>
        <end position="62"/>
    </location>
</feature>
<dbReference type="InterPro" id="IPR009323">
    <property type="entry name" value="DUF979"/>
</dbReference>
<gene>
    <name evidence="2" type="ORF">SDC9_67568</name>
</gene>
<dbReference type="AlphaFoldDB" id="A0A644XY45"/>
<keyword evidence="1" id="KW-0812">Transmembrane</keyword>
<proteinExistence type="predicted"/>
<feature type="transmembrane region" description="Helical" evidence="1">
    <location>
        <begin position="138"/>
        <end position="157"/>
    </location>
</feature>
<protein>
    <recommendedName>
        <fullName evidence="3">DUF979 domain-containing protein</fullName>
    </recommendedName>
</protein>
<evidence type="ECO:0000256" key="1">
    <source>
        <dbReference type="SAM" id="Phobius"/>
    </source>
</evidence>